<comment type="subcellular location">
    <subcellularLocation>
        <location evidence="1">Membrane</location>
        <topology evidence="1">Multi-pass membrane protein</topology>
    </subcellularLocation>
</comment>
<keyword evidence="7" id="KW-0270">Exopolysaccharide synthesis</keyword>
<organism evidence="10 11">
    <name type="scientific">Lichenicola cladoniae</name>
    <dbReference type="NCBI Taxonomy" id="1484109"/>
    <lineage>
        <taxon>Bacteria</taxon>
        <taxon>Pseudomonadati</taxon>
        <taxon>Pseudomonadota</taxon>
        <taxon>Alphaproteobacteria</taxon>
        <taxon>Acetobacterales</taxon>
        <taxon>Acetobacteraceae</taxon>
        <taxon>Lichenicola</taxon>
    </lineage>
</organism>
<sequence length="505" mass="56256">MRTHLNSMPADSMVVNMAHRAPQHRLHDGAEWHDAQADARALTSSLDPVRFFKGIVVVGDAIVIGLACAVASLIRFGLVFPMLHVGTAASLAILIMFKLMHGGTVDARETTARLSSQLIEVLRSWTLTIVMLLVAAYLLRISATYPRLWVALWFAIGLTGLSLVRIFAVRELGRWRRQGRFARMVAVVDLDGTGHVLAQQLQHDSTREARLLGVFSASAVPPTPGTRVSSVDDLIALSQLFRIDDVVVTTSWPGSPMLQETLRKLSSIPTTVRLCPLLPPAFVGPHCQAELMMGNPTLVVCRRPLPGWDVVFKRLEDLILGCLMLAALSPVMLLIAASVRLDSPGPALFRQKRLGFNNNPITVYKFRSMVHRPIPDDAEVIQASRNDQRVTRLGRYLRKSSLDELPQLFNVLRGEMSLVGPRPHAIAHNAQYAALIDDYLGRHRVQPGITGWAQVNGLRGETDTLEKMQKRIEFDLAYIQRWSLMFDLRIIIQTAFGVLFHRQAY</sequence>
<feature type="domain" description="Bacterial sugar transferase" evidence="9">
    <location>
        <begin position="313"/>
        <end position="499"/>
    </location>
</feature>
<dbReference type="Pfam" id="PF13727">
    <property type="entry name" value="CoA_binding_3"/>
    <property type="match status" value="1"/>
</dbReference>
<evidence type="ECO:0000256" key="3">
    <source>
        <dbReference type="ARBA" id="ARBA00022679"/>
    </source>
</evidence>
<accession>A0A6M8HTR4</accession>
<dbReference type="GO" id="GO:0000271">
    <property type="term" value="P:polysaccharide biosynthetic process"/>
    <property type="evidence" value="ECO:0007669"/>
    <property type="project" value="UniProtKB-KW"/>
</dbReference>
<proteinExistence type="inferred from homology"/>
<feature type="transmembrane region" description="Helical" evidence="8">
    <location>
        <begin position="148"/>
        <end position="168"/>
    </location>
</feature>
<feature type="transmembrane region" description="Helical" evidence="8">
    <location>
        <begin position="80"/>
        <end position="100"/>
    </location>
</feature>
<keyword evidence="11" id="KW-1185">Reference proteome</keyword>
<feature type="transmembrane region" description="Helical" evidence="8">
    <location>
        <begin position="121"/>
        <end position="142"/>
    </location>
</feature>
<gene>
    <name evidence="10" type="ORF">HN018_18355</name>
</gene>
<dbReference type="PANTHER" id="PTHR30576:SF0">
    <property type="entry name" value="UNDECAPRENYL-PHOSPHATE N-ACETYLGALACTOSAMINYL 1-PHOSPHATE TRANSFERASE-RELATED"/>
    <property type="match status" value="1"/>
</dbReference>
<dbReference type="GO" id="GO:0089702">
    <property type="term" value="F:undecaprenyl-phosphate glucose phosphotransferase activity"/>
    <property type="evidence" value="ECO:0007669"/>
    <property type="project" value="UniProtKB-EC"/>
</dbReference>
<dbReference type="EC" id="2.7.8.31" evidence="10"/>
<evidence type="ECO:0000256" key="5">
    <source>
        <dbReference type="ARBA" id="ARBA00022989"/>
    </source>
</evidence>
<dbReference type="NCBIfam" id="TIGR03025">
    <property type="entry name" value="EPS_sugtrans"/>
    <property type="match status" value="1"/>
</dbReference>
<dbReference type="GO" id="GO:0016020">
    <property type="term" value="C:membrane"/>
    <property type="evidence" value="ECO:0007669"/>
    <property type="project" value="UniProtKB-SubCell"/>
</dbReference>
<dbReference type="InterPro" id="IPR003362">
    <property type="entry name" value="Bact_transf"/>
</dbReference>
<dbReference type="EMBL" id="CP053708">
    <property type="protein sequence ID" value="QKE91732.1"/>
    <property type="molecule type" value="Genomic_DNA"/>
</dbReference>
<dbReference type="PANTHER" id="PTHR30576">
    <property type="entry name" value="COLANIC BIOSYNTHESIS UDP-GLUCOSE LIPID CARRIER TRANSFERASE"/>
    <property type="match status" value="1"/>
</dbReference>
<dbReference type="RefSeq" id="WP_171835172.1">
    <property type="nucleotide sequence ID" value="NZ_CP053708.1"/>
</dbReference>
<evidence type="ECO:0000313" key="11">
    <source>
        <dbReference type="Proteomes" id="UP000500767"/>
    </source>
</evidence>
<protein>
    <submittedName>
        <fullName evidence="10">Undecaprenyl-phosphate glucose phosphotransferase</fullName>
        <ecNumber evidence="10">2.7.8.31</ecNumber>
    </submittedName>
</protein>
<feature type="transmembrane region" description="Helical" evidence="8">
    <location>
        <begin position="51"/>
        <end position="74"/>
    </location>
</feature>
<keyword evidence="6 8" id="KW-0472">Membrane</keyword>
<dbReference type="Pfam" id="PF02397">
    <property type="entry name" value="Bac_transf"/>
    <property type="match status" value="1"/>
</dbReference>
<evidence type="ECO:0000256" key="7">
    <source>
        <dbReference type="ARBA" id="ARBA00023169"/>
    </source>
</evidence>
<dbReference type="Proteomes" id="UP000500767">
    <property type="component" value="Chromosome"/>
</dbReference>
<evidence type="ECO:0000313" key="10">
    <source>
        <dbReference type="EMBL" id="QKE91732.1"/>
    </source>
</evidence>
<dbReference type="InterPro" id="IPR017473">
    <property type="entry name" value="Undecaprenyl-P_gluc_Ptfrase"/>
</dbReference>
<evidence type="ECO:0000256" key="1">
    <source>
        <dbReference type="ARBA" id="ARBA00004141"/>
    </source>
</evidence>
<evidence type="ECO:0000256" key="6">
    <source>
        <dbReference type="ARBA" id="ARBA00023136"/>
    </source>
</evidence>
<dbReference type="AlphaFoldDB" id="A0A6M8HTR4"/>
<evidence type="ECO:0000256" key="4">
    <source>
        <dbReference type="ARBA" id="ARBA00022692"/>
    </source>
</evidence>
<keyword evidence="5 8" id="KW-1133">Transmembrane helix</keyword>
<dbReference type="InterPro" id="IPR017475">
    <property type="entry name" value="EPS_sugar_tfrase"/>
</dbReference>
<evidence type="ECO:0000256" key="2">
    <source>
        <dbReference type="ARBA" id="ARBA00006464"/>
    </source>
</evidence>
<evidence type="ECO:0000256" key="8">
    <source>
        <dbReference type="SAM" id="Phobius"/>
    </source>
</evidence>
<comment type="similarity">
    <text evidence="2">Belongs to the bacterial sugar transferase family.</text>
</comment>
<reference evidence="10 11" key="1">
    <citation type="journal article" date="2014" name="World J. Microbiol. Biotechnol.">
        <title>Biodiversity and physiological characteristics of Antarctic and Arctic lichens-associated bacteria.</title>
        <authorList>
            <person name="Lee Y.M."/>
            <person name="Kim E.H."/>
            <person name="Lee H.K."/>
            <person name="Hong S.G."/>
        </authorList>
    </citation>
    <scope>NUCLEOTIDE SEQUENCE [LARGE SCALE GENOMIC DNA]</scope>
    <source>
        <strain evidence="10 11">PAMC 26569</strain>
    </source>
</reference>
<name>A0A6M8HTR4_9PROT</name>
<dbReference type="KEGG" id="lck:HN018_18355"/>
<keyword evidence="4 8" id="KW-0812">Transmembrane</keyword>
<evidence type="ECO:0000259" key="9">
    <source>
        <dbReference type="Pfam" id="PF02397"/>
    </source>
</evidence>
<keyword evidence="3 10" id="KW-0808">Transferase</keyword>
<dbReference type="NCBIfam" id="TIGR03023">
    <property type="entry name" value="WcaJ_sugtrans"/>
    <property type="match status" value="1"/>
</dbReference>
<feature type="transmembrane region" description="Helical" evidence="8">
    <location>
        <begin position="318"/>
        <end position="339"/>
    </location>
</feature>